<dbReference type="Proteomes" id="UP000591131">
    <property type="component" value="Unassembled WGS sequence"/>
</dbReference>
<comment type="caution">
    <text evidence="1">The sequence shown here is derived from an EMBL/GenBank/DDBJ whole genome shotgun (WGS) entry which is preliminary data.</text>
</comment>
<gene>
    <name evidence="1" type="ORF">FOL47_002006</name>
</gene>
<keyword evidence="2" id="KW-1185">Reference proteome</keyword>
<evidence type="ECO:0000313" key="1">
    <source>
        <dbReference type="EMBL" id="KAF4649545.1"/>
    </source>
</evidence>
<sequence>MLGSGPLPDGFIPSEIWDTHVKQIQACPEEKVTLMDGSGLPHMGHLAEESYSFETATDPETTERLSMAVMQAAQNWLGQPGAADFMESFVKLDGKDQGAAAHLWDSYDIKEAGSKLSGELALILQESGYGSAATLLQNSTERSPLKGRLLEAVLRCTAPKQGVEDLAGPLNVWPAFVEKPRRRGEPDEMVLWDGEPLVSYQLKEELATLAEEKIQEEIEHHRMEAISFDEARNRGARVITSLKAIWKNKEKTKVRMISDFRRSGVNKEVCMGTTAALPRLKEVAQFVTDCATATGQEVRGESPLGFMLKYDIKGAYRLIDLRECERKNTAVTDPRPLG</sequence>
<dbReference type="EMBL" id="JAAPAO010001502">
    <property type="protein sequence ID" value="KAF4649545.1"/>
    <property type="molecule type" value="Genomic_DNA"/>
</dbReference>
<protein>
    <submittedName>
        <fullName evidence="1">Uncharacterized protein</fullName>
    </submittedName>
</protein>
<organism evidence="1 2">
    <name type="scientific">Perkinsus chesapeaki</name>
    <name type="common">Clam parasite</name>
    <name type="synonym">Perkinsus andrewsi</name>
    <dbReference type="NCBI Taxonomy" id="330153"/>
    <lineage>
        <taxon>Eukaryota</taxon>
        <taxon>Sar</taxon>
        <taxon>Alveolata</taxon>
        <taxon>Perkinsozoa</taxon>
        <taxon>Perkinsea</taxon>
        <taxon>Perkinsida</taxon>
        <taxon>Perkinsidae</taxon>
        <taxon>Perkinsus</taxon>
    </lineage>
</organism>
<proteinExistence type="predicted"/>
<reference evidence="1 2" key="1">
    <citation type="submission" date="2020-04" db="EMBL/GenBank/DDBJ databases">
        <title>Perkinsus chesapeaki whole genome sequence.</title>
        <authorList>
            <person name="Bogema D.R."/>
        </authorList>
    </citation>
    <scope>NUCLEOTIDE SEQUENCE [LARGE SCALE GENOMIC DNA]</scope>
    <source>
        <strain evidence="1">ATCC PRA-425</strain>
    </source>
</reference>
<accession>A0A7J6KQG4</accession>
<dbReference type="AlphaFoldDB" id="A0A7J6KQG4"/>
<name>A0A7J6KQG4_PERCH</name>
<evidence type="ECO:0000313" key="2">
    <source>
        <dbReference type="Proteomes" id="UP000591131"/>
    </source>
</evidence>